<dbReference type="AlphaFoldDB" id="A0A451BKL4"/>
<dbReference type="GO" id="GO:0003824">
    <property type="term" value="F:catalytic activity"/>
    <property type="evidence" value="ECO:0007669"/>
    <property type="project" value="InterPro"/>
</dbReference>
<dbReference type="SMART" id="SM00729">
    <property type="entry name" value="Elp3"/>
    <property type="match status" value="1"/>
</dbReference>
<dbReference type="EMBL" id="CAADHB010000027">
    <property type="protein sequence ID" value="VFK78835.1"/>
    <property type="molecule type" value="Genomic_DNA"/>
</dbReference>
<dbReference type="SFLD" id="SFLDG01082">
    <property type="entry name" value="B12-binding_domain_containing"/>
    <property type="match status" value="1"/>
</dbReference>
<evidence type="ECO:0000313" key="7">
    <source>
        <dbReference type="EMBL" id="VFK38774.1"/>
    </source>
</evidence>
<dbReference type="Pfam" id="PF04055">
    <property type="entry name" value="Radical_SAM"/>
    <property type="match status" value="1"/>
</dbReference>
<evidence type="ECO:0000256" key="4">
    <source>
        <dbReference type="ARBA" id="ARBA00023004"/>
    </source>
</evidence>
<name>A0A451BKL4_9GAMM</name>
<dbReference type="PANTHER" id="PTHR43409">
    <property type="entry name" value="ANAEROBIC MAGNESIUM-PROTOPORPHYRIN IX MONOMETHYL ESTER CYCLASE-RELATED"/>
    <property type="match status" value="1"/>
</dbReference>
<keyword evidence="3" id="KW-0479">Metal-binding</keyword>
<dbReference type="InterPro" id="IPR007197">
    <property type="entry name" value="rSAM"/>
</dbReference>
<keyword evidence="4" id="KW-0408">Iron</keyword>
<dbReference type="InterPro" id="IPR051198">
    <property type="entry name" value="BchE-like"/>
</dbReference>
<feature type="domain" description="Radical SAM core" evidence="6">
    <location>
        <begin position="172"/>
        <end position="394"/>
    </location>
</feature>
<evidence type="ECO:0000259" key="6">
    <source>
        <dbReference type="PROSITE" id="PS51918"/>
    </source>
</evidence>
<dbReference type="InterPro" id="IPR058240">
    <property type="entry name" value="rSAM_sf"/>
</dbReference>
<dbReference type="Gene3D" id="3.40.50.280">
    <property type="entry name" value="Cobalamin-binding domain"/>
    <property type="match status" value="1"/>
</dbReference>
<evidence type="ECO:0000256" key="5">
    <source>
        <dbReference type="ARBA" id="ARBA00023014"/>
    </source>
</evidence>
<dbReference type="SUPFAM" id="SSF102114">
    <property type="entry name" value="Radical SAM enzymes"/>
    <property type="match status" value="1"/>
</dbReference>
<dbReference type="PANTHER" id="PTHR43409:SF16">
    <property type="entry name" value="SLR0320 PROTEIN"/>
    <property type="match status" value="1"/>
</dbReference>
<dbReference type="GO" id="GO:0051536">
    <property type="term" value="F:iron-sulfur cluster binding"/>
    <property type="evidence" value="ECO:0007669"/>
    <property type="project" value="UniProtKB-KW"/>
</dbReference>
<dbReference type="Gene3D" id="3.80.30.20">
    <property type="entry name" value="tm_1862 like domain"/>
    <property type="match status" value="1"/>
</dbReference>
<evidence type="ECO:0000256" key="2">
    <source>
        <dbReference type="ARBA" id="ARBA00022691"/>
    </source>
</evidence>
<dbReference type="GO" id="GO:0005829">
    <property type="term" value="C:cytosol"/>
    <property type="evidence" value="ECO:0007669"/>
    <property type="project" value="TreeGrafter"/>
</dbReference>
<dbReference type="GO" id="GO:0046872">
    <property type="term" value="F:metal ion binding"/>
    <property type="evidence" value="ECO:0007669"/>
    <property type="project" value="UniProtKB-KW"/>
</dbReference>
<evidence type="ECO:0000256" key="3">
    <source>
        <dbReference type="ARBA" id="ARBA00022723"/>
    </source>
</evidence>
<sequence length="411" mass="47462">MREALIISFDFIRKGDAFPPLAIASLIAQAKSDIRYGNEFRIEHVSFNMLHDYDKPFSYFMAKICKKHMRFNTILIAVYIWSDYLVVEMIERLRKIGFQGKIVLGGYQISYARKEILKDAYPECDVFISGYGENALVESIFMERPKNSIHLHGEPDLDKSVSPYLTNEINVITGQGAVRLETKRGCPYRCSFCAHRDLAKNKIYTIKRRRVIAELEWLGPRRVKKINILDPVFNIGDEYLCILEEMARMKLSSMISLQCRFEMIRGEKGKRFISLVENLDAVLEFGLQTIFEEECKVINRTIDLGHVEKILRLLKKKDISYEISLIYGLPNQTVDSFRRGIDFVLENGAKKIFAFPLLLLRGTALYEQKQKWNLTEKILGDFHIPTVVSGNTFDEDDWLRMHEIAGSLSGG</sequence>
<comment type="cofactor">
    <cofactor evidence="1">
        <name>[4Fe-4S] cluster</name>
        <dbReference type="ChEBI" id="CHEBI:49883"/>
    </cofactor>
</comment>
<dbReference type="EMBL" id="CAADFU010000025">
    <property type="protein sequence ID" value="VFK43447.1"/>
    <property type="molecule type" value="Genomic_DNA"/>
</dbReference>
<dbReference type="InterPro" id="IPR023404">
    <property type="entry name" value="rSAM_horseshoe"/>
</dbReference>
<reference evidence="9" key="1">
    <citation type="submission" date="2019-02" db="EMBL/GenBank/DDBJ databases">
        <authorList>
            <person name="Gruber-Vodicka R. H."/>
            <person name="Seah K. B. B."/>
        </authorList>
    </citation>
    <scope>NUCLEOTIDE SEQUENCE</scope>
    <source>
        <strain evidence="9">BECK_S127</strain>
        <strain evidence="8">BECK_S1320</strain>
        <strain evidence="7">BECK_S1321</strain>
    </source>
</reference>
<dbReference type="InterPro" id="IPR006638">
    <property type="entry name" value="Elp3/MiaA/NifB-like_rSAM"/>
</dbReference>
<accession>A0A451BKL4</accession>
<dbReference type="EMBL" id="CAADFR010000027">
    <property type="protein sequence ID" value="VFK38774.1"/>
    <property type="molecule type" value="Genomic_DNA"/>
</dbReference>
<keyword evidence="2" id="KW-0949">S-adenosyl-L-methionine</keyword>
<protein>
    <submittedName>
        <fullName evidence="9">Radical SAM superfamily enzyme YgiQ, UPF0313 family</fullName>
    </submittedName>
</protein>
<evidence type="ECO:0000313" key="9">
    <source>
        <dbReference type="EMBL" id="VFK78835.1"/>
    </source>
</evidence>
<gene>
    <name evidence="9" type="ORF">BECKSD772D_GA0070982_10274</name>
    <name evidence="8" type="ORF">BECKSD772E_GA0070983_102529</name>
    <name evidence="7" type="ORF">BECKSD772F_GA0070984_102730</name>
</gene>
<keyword evidence="5" id="KW-0411">Iron-sulfur</keyword>
<organism evidence="9">
    <name type="scientific">Candidatus Kentrum sp. SD</name>
    <dbReference type="NCBI Taxonomy" id="2126332"/>
    <lineage>
        <taxon>Bacteria</taxon>
        <taxon>Pseudomonadati</taxon>
        <taxon>Pseudomonadota</taxon>
        <taxon>Gammaproteobacteria</taxon>
        <taxon>Candidatus Kentrum</taxon>
    </lineage>
</organism>
<evidence type="ECO:0000256" key="1">
    <source>
        <dbReference type="ARBA" id="ARBA00001966"/>
    </source>
</evidence>
<dbReference type="SFLD" id="SFLDS00029">
    <property type="entry name" value="Radical_SAM"/>
    <property type="match status" value="1"/>
</dbReference>
<proteinExistence type="predicted"/>
<dbReference type="CDD" id="cd01335">
    <property type="entry name" value="Radical_SAM"/>
    <property type="match status" value="1"/>
</dbReference>
<evidence type="ECO:0000313" key="8">
    <source>
        <dbReference type="EMBL" id="VFK43447.1"/>
    </source>
</evidence>
<dbReference type="PROSITE" id="PS51918">
    <property type="entry name" value="RADICAL_SAM"/>
    <property type="match status" value="1"/>
</dbReference>